<dbReference type="Proteomes" id="UP000325641">
    <property type="component" value="Chromosome"/>
</dbReference>
<reference evidence="2" key="1">
    <citation type="submission" date="2019-10" db="EMBL/GenBank/DDBJ databases">
        <title>Complete Genome Sequence of Bradyrhizobium betae type strain PL7HG1T.</title>
        <authorList>
            <person name="Bromfield E.S.P."/>
            <person name="Cloutier S."/>
        </authorList>
    </citation>
    <scope>NUCLEOTIDE SEQUENCE [LARGE SCALE GENOMIC DNA]</scope>
    <source>
        <strain evidence="2">PL7HG1</strain>
    </source>
</reference>
<proteinExistence type="predicted"/>
<protein>
    <submittedName>
        <fullName evidence="1">Uncharacterized protein</fullName>
    </submittedName>
</protein>
<dbReference type="EMBL" id="CP044543">
    <property type="protein sequence ID" value="QFI76740.1"/>
    <property type="molecule type" value="Genomic_DNA"/>
</dbReference>
<sequence length="265" mass="29508">MNLDVRLLVGWVNSGGPKGMAQTPAWVEIPANMPFYGSAEFKKLSIRMFLRKEFLEENSYDKVAIAIAHELSHVVLDSIYHPLRKEEKAVDLTAMLLGFSRLYMVAAHTSKGTLGYLTSSELSAAVRILVPTRFRIARALSVFVQSFPRPVVAIVIALSMWANGKINSKIELHKLLQAEAAALLVPRAVNSHITLVEAQVGFFSLTKTFLVTRPTQLDLTGREQRLRDAACAKHRMKIDAGAVYAYEYRDRSGSLISRFEISSCP</sequence>
<accession>A0A5P6PEM6</accession>
<dbReference type="RefSeq" id="WP_151650188.1">
    <property type="nucleotide sequence ID" value="NZ_CP044543.1"/>
</dbReference>
<name>A0A5P6PEM6_9BRAD</name>
<evidence type="ECO:0000313" key="2">
    <source>
        <dbReference type="Proteomes" id="UP000325641"/>
    </source>
</evidence>
<dbReference type="KEGG" id="bbet:F8237_32675"/>
<organism evidence="1 2">
    <name type="scientific">Bradyrhizobium betae</name>
    <dbReference type="NCBI Taxonomy" id="244734"/>
    <lineage>
        <taxon>Bacteria</taxon>
        <taxon>Pseudomonadati</taxon>
        <taxon>Pseudomonadota</taxon>
        <taxon>Alphaproteobacteria</taxon>
        <taxon>Hyphomicrobiales</taxon>
        <taxon>Nitrobacteraceae</taxon>
        <taxon>Bradyrhizobium</taxon>
    </lineage>
</organism>
<gene>
    <name evidence="1" type="ORF">F8237_32675</name>
</gene>
<dbReference type="OrthoDB" id="8270202at2"/>
<dbReference type="AlphaFoldDB" id="A0A5P6PEM6"/>
<evidence type="ECO:0000313" key="1">
    <source>
        <dbReference type="EMBL" id="QFI76740.1"/>
    </source>
</evidence>